<evidence type="ECO:0000313" key="7">
    <source>
        <dbReference type="EMBL" id="SKC70347.1"/>
    </source>
</evidence>
<dbReference type="RefSeq" id="WP_139382524.1">
    <property type="nucleotide sequence ID" value="NZ_FUZO01000002.1"/>
</dbReference>
<evidence type="ECO:0000256" key="3">
    <source>
        <dbReference type="ARBA" id="ARBA00022692"/>
    </source>
</evidence>
<dbReference type="Proteomes" id="UP000190827">
    <property type="component" value="Unassembled WGS sequence"/>
</dbReference>
<keyword evidence="5 6" id="KW-0472">Membrane</keyword>
<evidence type="ECO:0000256" key="5">
    <source>
        <dbReference type="ARBA" id="ARBA00023136"/>
    </source>
</evidence>
<feature type="transmembrane region" description="Helical" evidence="6">
    <location>
        <begin position="378"/>
        <end position="396"/>
    </location>
</feature>
<comment type="subcellular location">
    <subcellularLocation>
        <location evidence="1">Cell membrane</location>
        <topology evidence="1">Multi-pass membrane protein</topology>
    </subcellularLocation>
</comment>
<evidence type="ECO:0000256" key="6">
    <source>
        <dbReference type="SAM" id="Phobius"/>
    </source>
</evidence>
<dbReference type="PANTHER" id="PTHR30250">
    <property type="entry name" value="PST FAMILY PREDICTED COLANIC ACID TRANSPORTER"/>
    <property type="match status" value="1"/>
</dbReference>
<reference evidence="7 8" key="1">
    <citation type="submission" date="2017-02" db="EMBL/GenBank/DDBJ databases">
        <authorList>
            <person name="Varghese N."/>
            <person name="Submissions S."/>
        </authorList>
    </citation>
    <scope>NUCLEOTIDE SEQUENCE [LARGE SCALE GENOMIC DNA]</scope>
    <source>
        <strain evidence="7 8">VKM Ac-1787</strain>
    </source>
</reference>
<evidence type="ECO:0000256" key="4">
    <source>
        <dbReference type="ARBA" id="ARBA00022989"/>
    </source>
</evidence>
<organism evidence="7 8">
    <name type="scientific">Plantibacter cousiniae</name>
    <name type="common">nom. nud.</name>
    <dbReference type="NCBI Taxonomy" id="199709"/>
    <lineage>
        <taxon>Bacteria</taxon>
        <taxon>Bacillati</taxon>
        <taxon>Actinomycetota</taxon>
        <taxon>Actinomycetes</taxon>
        <taxon>Micrococcales</taxon>
        <taxon>Microbacteriaceae</taxon>
        <taxon>Plantibacter</taxon>
    </lineage>
</organism>
<protein>
    <recommendedName>
        <fullName evidence="9">Polysaccharide transporter, PST family</fullName>
    </recommendedName>
</protein>
<feature type="transmembrane region" description="Helical" evidence="6">
    <location>
        <begin position="307"/>
        <end position="332"/>
    </location>
</feature>
<feature type="transmembrane region" description="Helical" evidence="6">
    <location>
        <begin position="36"/>
        <end position="58"/>
    </location>
</feature>
<gene>
    <name evidence="7" type="ORF">SAMN06295973_3137</name>
</gene>
<dbReference type="EMBL" id="FUZO01000002">
    <property type="protein sequence ID" value="SKC70347.1"/>
    <property type="molecule type" value="Genomic_DNA"/>
</dbReference>
<accession>A0ABY1LPC4</accession>
<keyword evidence="8" id="KW-1185">Reference proteome</keyword>
<comment type="caution">
    <text evidence="7">The sequence shown here is derived from an EMBL/GenBank/DDBJ whole genome shotgun (WGS) entry which is preliminary data.</text>
</comment>
<keyword evidence="4 6" id="KW-1133">Transmembrane helix</keyword>
<evidence type="ECO:0000313" key="8">
    <source>
        <dbReference type="Proteomes" id="UP000190827"/>
    </source>
</evidence>
<feature type="transmembrane region" description="Helical" evidence="6">
    <location>
        <begin position="172"/>
        <end position="191"/>
    </location>
</feature>
<feature type="transmembrane region" description="Helical" evidence="6">
    <location>
        <begin position="283"/>
        <end position="301"/>
    </location>
</feature>
<name>A0ABY1LPC4_9MICO</name>
<evidence type="ECO:0000256" key="2">
    <source>
        <dbReference type="ARBA" id="ARBA00022475"/>
    </source>
</evidence>
<dbReference type="PANTHER" id="PTHR30250:SF11">
    <property type="entry name" value="O-ANTIGEN TRANSPORTER-RELATED"/>
    <property type="match status" value="1"/>
</dbReference>
<feature type="transmembrane region" description="Helical" evidence="6">
    <location>
        <begin position="352"/>
        <end position="372"/>
    </location>
</feature>
<feature type="transmembrane region" description="Helical" evidence="6">
    <location>
        <begin position="111"/>
        <end position="133"/>
    </location>
</feature>
<keyword evidence="2" id="KW-1003">Cell membrane</keyword>
<sequence>MNAKTFRRLFGFLVLPMLGAISPLIALPAITSNFGALAWASVAIAQSVGAAGGVLVELGWGLNGPQRVARARAANQRQILATSLATKGVAFVVIGPVAAVVSVLLAPGYEIAAALVAVGATGVGLTASWFFVGTGSPSKIMITDSLPRIIAVIIATVAISLGAPLLVYGLAILIPSVASPVLALLMTRVGFVDFRTVRGRRILIAIRLQMVALSGRAVSALYIALPITLVSIVSPQSVAVFASIERLQRMTLTVLQSVPNFMQGWVGRAPDRELRLRRATRSILLNAIMGAAAGAVFGALAPWVSSVLFSGVVTVSFTLSALGGCMIFIVCVSRATGNIALVALRDIRAISLSALAGALVGVPSILLLSAHLGPLGGLLGEIMAELTVLLIQLWAVKRALKIGT</sequence>
<evidence type="ECO:0008006" key="9">
    <source>
        <dbReference type="Google" id="ProtNLM"/>
    </source>
</evidence>
<proteinExistence type="predicted"/>
<dbReference type="InterPro" id="IPR050833">
    <property type="entry name" value="Poly_Biosynth_Transport"/>
</dbReference>
<evidence type="ECO:0000256" key="1">
    <source>
        <dbReference type="ARBA" id="ARBA00004651"/>
    </source>
</evidence>
<feature type="transmembrane region" description="Helical" evidence="6">
    <location>
        <begin position="145"/>
        <end position="166"/>
    </location>
</feature>
<keyword evidence="3 6" id="KW-0812">Transmembrane</keyword>
<feature type="transmembrane region" description="Helical" evidence="6">
    <location>
        <begin position="79"/>
        <end position="105"/>
    </location>
</feature>